<dbReference type="RefSeq" id="WP_133317829.1">
    <property type="nucleotide sequence ID" value="NZ_SMTL01000006.1"/>
</dbReference>
<keyword evidence="6" id="KW-0460">Magnesium</keyword>
<dbReference type="SUPFAM" id="SSF88723">
    <property type="entry name" value="PIN domain-like"/>
    <property type="match status" value="1"/>
</dbReference>
<dbReference type="GO" id="GO:0016787">
    <property type="term" value="F:hydrolase activity"/>
    <property type="evidence" value="ECO:0007669"/>
    <property type="project" value="UniProtKB-KW"/>
</dbReference>
<evidence type="ECO:0000259" key="8">
    <source>
        <dbReference type="Pfam" id="PF01850"/>
    </source>
</evidence>
<evidence type="ECO:0000256" key="4">
    <source>
        <dbReference type="ARBA" id="ARBA00022723"/>
    </source>
</evidence>
<keyword evidence="5" id="KW-0378">Hydrolase</keyword>
<keyword evidence="2" id="KW-1277">Toxin-antitoxin system</keyword>
<evidence type="ECO:0000313" key="10">
    <source>
        <dbReference type="Proteomes" id="UP000295238"/>
    </source>
</evidence>
<evidence type="ECO:0000256" key="3">
    <source>
        <dbReference type="ARBA" id="ARBA00022722"/>
    </source>
</evidence>
<feature type="domain" description="PIN" evidence="8">
    <location>
        <begin position="3"/>
        <end position="134"/>
    </location>
</feature>
<dbReference type="PANTHER" id="PTHR33653:SF1">
    <property type="entry name" value="RIBONUCLEASE VAPC2"/>
    <property type="match status" value="1"/>
</dbReference>
<dbReference type="InterPro" id="IPR050556">
    <property type="entry name" value="Type_II_TA_system_RNase"/>
</dbReference>
<accession>A0A4R5UAK2</accession>
<dbReference type="Proteomes" id="UP000295238">
    <property type="component" value="Unassembled WGS sequence"/>
</dbReference>
<name>A0A4R5UAK2_9HYPH</name>
<protein>
    <submittedName>
        <fullName evidence="9">Type II toxin-antitoxin system VapC family toxin</fullName>
    </submittedName>
</protein>
<dbReference type="Pfam" id="PF01850">
    <property type="entry name" value="PIN"/>
    <property type="match status" value="1"/>
</dbReference>
<dbReference type="AlphaFoldDB" id="A0A4R5UAK2"/>
<proteinExistence type="inferred from homology"/>
<keyword evidence="3" id="KW-0540">Nuclease</keyword>
<dbReference type="InterPro" id="IPR029060">
    <property type="entry name" value="PIN-like_dom_sf"/>
</dbReference>
<dbReference type="GO" id="GO:0004518">
    <property type="term" value="F:nuclease activity"/>
    <property type="evidence" value="ECO:0007669"/>
    <property type="project" value="UniProtKB-KW"/>
</dbReference>
<evidence type="ECO:0000256" key="6">
    <source>
        <dbReference type="ARBA" id="ARBA00022842"/>
    </source>
</evidence>
<evidence type="ECO:0000313" key="9">
    <source>
        <dbReference type="EMBL" id="TDK31828.1"/>
    </source>
</evidence>
<evidence type="ECO:0000256" key="1">
    <source>
        <dbReference type="ARBA" id="ARBA00001946"/>
    </source>
</evidence>
<evidence type="ECO:0000256" key="7">
    <source>
        <dbReference type="ARBA" id="ARBA00038093"/>
    </source>
</evidence>
<keyword evidence="4" id="KW-0479">Metal-binding</keyword>
<comment type="similarity">
    <text evidence="7">Belongs to the PINc/VapC protein family.</text>
</comment>
<dbReference type="PANTHER" id="PTHR33653">
    <property type="entry name" value="RIBONUCLEASE VAPC2"/>
    <property type="match status" value="1"/>
</dbReference>
<comment type="cofactor">
    <cofactor evidence="1">
        <name>Mg(2+)</name>
        <dbReference type="ChEBI" id="CHEBI:18420"/>
    </cofactor>
</comment>
<dbReference type="OrthoDB" id="7161000at2"/>
<evidence type="ECO:0000256" key="5">
    <source>
        <dbReference type="ARBA" id="ARBA00022801"/>
    </source>
</evidence>
<organism evidence="9 10">
    <name type="scientific">Rhizobium deserti</name>
    <dbReference type="NCBI Taxonomy" id="2547961"/>
    <lineage>
        <taxon>Bacteria</taxon>
        <taxon>Pseudomonadati</taxon>
        <taxon>Pseudomonadota</taxon>
        <taxon>Alphaproteobacteria</taxon>
        <taxon>Hyphomicrobiales</taxon>
        <taxon>Rhizobiaceae</taxon>
        <taxon>Rhizobium/Agrobacterium group</taxon>
        <taxon>Rhizobium</taxon>
    </lineage>
</organism>
<keyword evidence="10" id="KW-1185">Reference proteome</keyword>
<gene>
    <name evidence="9" type="ORF">E2F50_19390</name>
</gene>
<sequence>MFLLDTSILSDAQNPQPLVRVQRWLRRQARIAIPFPVILEIEQGILDVRRTKPHKADELGTWLREVLVSEFEYPEITPEVARTLADMNCCGPLKNFWYVNPHGKKEKRPSQDLFIAAISIVHDLPLATMNEKDFVFIDRYFPLPGVYNPNTGCWAVRPDHLADIDAVEAELVALETILESAQQKGRMLPLPFEFAHMRLAFA</sequence>
<evidence type="ECO:0000256" key="2">
    <source>
        <dbReference type="ARBA" id="ARBA00022649"/>
    </source>
</evidence>
<dbReference type="EMBL" id="SMTL01000006">
    <property type="protein sequence ID" value="TDK31828.1"/>
    <property type="molecule type" value="Genomic_DNA"/>
</dbReference>
<dbReference type="GO" id="GO:0046872">
    <property type="term" value="F:metal ion binding"/>
    <property type="evidence" value="ECO:0007669"/>
    <property type="project" value="UniProtKB-KW"/>
</dbReference>
<reference evidence="9 10" key="1">
    <citation type="submission" date="2019-03" db="EMBL/GenBank/DDBJ databases">
        <title>Rhizobium sp. nov., an bacterium isolated from biocrust in Mu Us Desert.</title>
        <authorList>
            <person name="Lixiong L."/>
        </authorList>
    </citation>
    <scope>NUCLEOTIDE SEQUENCE [LARGE SCALE GENOMIC DNA]</scope>
    <source>
        <strain evidence="9 10">SPY-1</strain>
    </source>
</reference>
<dbReference type="InterPro" id="IPR002716">
    <property type="entry name" value="PIN_dom"/>
</dbReference>
<dbReference type="Gene3D" id="3.40.50.1010">
    <property type="entry name" value="5'-nuclease"/>
    <property type="match status" value="1"/>
</dbReference>
<comment type="caution">
    <text evidence="9">The sequence shown here is derived from an EMBL/GenBank/DDBJ whole genome shotgun (WGS) entry which is preliminary data.</text>
</comment>